<comment type="subcellular location">
    <subcellularLocation>
        <location evidence="1">Periplasm</location>
    </subcellularLocation>
</comment>
<dbReference type="EMBL" id="JAVRES010000007">
    <property type="protein sequence ID" value="MDT0436366.1"/>
    <property type="molecule type" value="Genomic_DNA"/>
</dbReference>
<dbReference type="PANTHER" id="PTHR30024:SF47">
    <property type="entry name" value="TAURINE-BINDING PERIPLASMIC PROTEIN"/>
    <property type="match status" value="1"/>
</dbReference>
<dbReference type="InterPro" id="IPR015168">
    <property type="entry name" value="SsuA/THI5"/>
</dbReference>
<dbReference type="SMART" id="SM00062">
    <property type="entry name" value="PBPb"/>
    <property type="match status" value="1"/>
</dbReference>
<proteinExistence type="inferred from homology"/>
<protein>
    <submittedName>
        <fullName evidence="5">ABC transporter substrate-binding protein</fullName>
    </submittedName>
</protein>
<dbReference type="Gene3D" id="3.40.190.10">
    <property type="entry name" value="Periplasmic binding protein-like II"/>
    <property type="match status" value="2"/>
</dbReference>
<dbReference type="RefSeq" id="WP_176729718.1">
    <property type="nucleotide sequence ID" value="NZ_JAVRES010000007.1"/>
</dbReference>
<comment type="caution">
    <text evidence="5">The sequence shown here is derived from an EMBL/GenBank/DDBJ whole genome shotgun (WGS) entry which is preliminary data.</text>
</comment>
<reference evidence="6" key="1">
    <citation type="submission" date="2023-07" db="EMBL/GenBank/DDBJ databases">
        <title>30 novel species of actinomycetes from the DSMZ collection.</title>
        <authorList>
            <person name="Nouioui I."/>
        </authorList>
    </citation>
    <scope>NUCLEOTIDE SEQUENCE [LARGE SCALE GENOMIC DNA]</scope>
    <source>
        <strain evidence="6">DSM 41981</strain>
    </source>
</reference>
<evidence type="ECO:0000259" key="4">
    <source>
        <dbReference type="SMART" id="SM00062"/>
    </source>
</evidence>
<dbReference type="Pfam" id="PF09084">
    <property type="entry name" value="NMT1"/>
    <property type="match status" value="1"/>
</dbReference>
<dbReference type="GO" id="GO:0042597">
    <property type="term" value="C:periplasmic space"/>
    <property type="evidence" value="ECO:0007669"/>
    <property type="project" value="UniProtKB-SubCell"/>
</dbReference>
<evidence type="ECO:0000256" key="1">
    <source>
        <dbReference type="ARBA" id="ARBA00004418"/>
    </source>
</evidence>
<organism evidence="5 6">
    <name type="scientific">Streptomyces doudnae</name>
    <dbReference type="NCBI Taxonomy" id="3075536"/>
    <lineage>
        <taxon>Bacteria</taxon>
        <taxon>Bacillati</taxon>
        <taxon>Actinomycetota</taxon>
        <taxon>Actinomycetes</taxon>
        <taxon>Kitasatosporales</taxon>
        <taxon>Streptomycetaceae</taxon>
        <taxon>Streptomyces</taxon>
    </lineage>
</organism>
<evidence type="ECO:0000313" key="5">
    <source>
        <dbReference type="EMBL" id="MDT0436366.1"/>
    </source>
</evidence>
<keyword evidence="3" id="KW-0732">Signal</keyword>
<evidence type="ECO:0000256" key="2">
    <source>
        <dbReference type="ARBA" id="ARBA00010742"/>
    </source>
</evidence>
<dbReference type="SUPFAM" id="SSF53850">
    <property type="entry name" value="Periplasmic binding protein-like II"/>
    <property type="match status" value="1"/>
</dbReference>
<comment type="similarity">
    <text evidence="2">Belongs to the bacterial solute-binding protein SsuA/TauA family.</text>
</comment>
<evidence type="ECO:0000256" key="3">
    <source>
        <dbReference type="ARBA" id="ARBA00022729"/>
    </source>
</evidence>
<dbReference type="InterPro" id="IPR001638">
    <property type="entry name" value="Solute-binding_3/MltF_N"/>
</dbReference>
<evidence type="ECO:0000313" key="6">
    <source>
        <dbReference type="Proteomes" id="UP001183535"/>
    </source>
</evidence>
<keyword evidence="6" id="KW-1185">Reference proteome</keyword>
<dbReference type="AlphaFoldDB" id="A0ABD5ENV2"/>
<dbReference type="Proteomes" id="UP001183535">
    <property type="component" value="Unassembled WGS sequence"/>
</dbReference>
<dbReference type="PANTHER" id="PTHR30024">
    <property type="entry name" value="ALIPHATIC SULFONATES-BINDING PROTEIN-RELATED"/>
    <property type="match status" value="1"/>
</dbReference>
<feature type="domain" description="Solute-binding protein family 3/N-terminal" evidence="4">
    <location>
        <begin position="37"/>
        <end position="268"/>
    </location>
</feature>
<sequence>MPVTATATAGLLLIGLTACGGSDSGGTEGKSGYKTLTLVDGAQTLSAFNAPYDVYAPKHAWKSAGIDVKIQLVQGGTQSAQLVATGKADVSIVGLSSALSVASQSPNVKIVAVTGGNIWHLAVSKNSPITSISQLKGKTVGVQALNTGSYLYNRAALQLDGMSPDKDVKWLPIGTGAQAAQAVNSRQVAAVATYDGPYEVLSGLTKDGLRILPSPLDELDGSGAWIVNADTLKSHRAEIVKFIQGMSETSLVAQSAPQTIIKELFAAHPDTKPRGASDADAVTQTEALVKAYWSKIANMGPEGAYGVLSDAQIAKAVKFHQDAGIVKGKIDIPSTFDLKVAEAANDYDRDAALKAQTATP</sequence>
<accession>A0ABD5ENV2</accession>
<name>A0ABD5ENV2_9ACTN</name>
<gene>
    <name evidence="5" type="ORF">RM877_16925</name>
</gene>